<dbReference type="EMBL" id="MN739509">
    <property type="protein sequence ID" value="QHT09340.1"/>
    <property type="molecule type" value="Genomic_DNA"/>
</dbReference>
<protein>
    <submittedName>
        <fullName evidence="1">Uncharacterized protein</fullName>
    </submittedName>
</protein>
<dbReference type="AlphaFoldDB" id="A0A6C0CZE2"/>
<sequence>MPIFNPSYTYIDVHGSRDIDTVPNFNMEIAAALLVSDIEDLFENLRRLNKPRVMNNLNIYIQGDLKMLGDGLPCSNFRKKDHSEMNNRVVKNMFELMTCMDKPKFMTSFPRSVRTITVNLDGLEKFGKEVVVLNNKSYDSTKTDILNKFLEIHMSETWRFKRFCEGARYNTYLADCISFILMMLHTIDDQEDIFEVKYLEPYIVDGSSMSPVESNGRVWNPDPTHNYLYHKETDKRTNVYKYYVPKNDTISIIYNAMFQLFVIGYDNNFKSMVRIFLRNTYYLRWSDFWINDIDDGMTILMIRNAYNDCELSEEDVSIRDFLDKFIREM</sequence>
<accession>A0A6C0CZE2</accession>
<evidence type="ECO:0000313" key="1">
    <source>
        <dbReference type="EMBL" id="QHT09340.1"/>
    </source>
</evidence>
<proteinExistence type="predicted"/>
<name>A0A6C0CZE2_9ZZZZ</name>
<organism evidence="1">
    <name type="scientific">viral metagenome</name>
    <dbReference type="NCBI Taxonomy" id="1070528"/>
    <lineage>
        <taxon>unclassified sequences</taxon>
        <taxon>metagenomes</taxon>
        <taxon>organismal metagenomes</taxon>
    </lineage>
</organism>
<reference evidence="1" key="1">
    <citation type="journal article" date="2020" name="Nature">
        <title>Giant virus diversity and host interactions through global metagenomics.</title>
        <authorList>
            <person name="Schulz F."/>
            <person name="Roux S."/>
            <person name="Paez-Espino D."/>
            <person name="Jungbluth S."/>
            <person name="Walsh D.A."/>
            <person name="Denef V.J."/>
            <person name="McMahon K.D."/>
            <person name="Konstantinidis K.T."/>
            <person name="Eloe-Fadrosh E.A."/>
            <person name="Kyrpides N.C."/>
            <person name="Woyke T."/>
        </authorList>
    </citation>
    <scope>NUCLEOTIDE SEQUENCE</scope>
    <source>
        <strain evidence="1">GVMAG-M-3300023110-24</strain>
    </source>
</reference>